<keyword evidence="9" id="KW-1185">Reference proteome</keyword>
<protein>
    <recommendedName>
        <fullName evidence="4">Glutathione peroxidase</fullName>
    </recommendedName>
</protein>
<keyword evidence="3 4" id="KW-0560">Oxidoreductase</keyword>
<keyword evidence="6" id="KW-0812">Transmembrane</keyword>
<feature type="region of interest" description="Disordered" evidence="5">
    <location>
        <begin position="1"/>
        <end position="23"/>
    </location>
</feature>
<sequence>MPVSISKRRPRTSKKTDTEKSEKTLKDSRTCCNNICSIFSRSILYRVPLTIIFLFLIYLWSTSTTAISGHVVHICISSRKLNDLYCLTAGTQPALRVPVNNFTKPVSEDVVRSREEKNVVVLGKDGDKGFAKNETFVGERDSDKSTVGTSLNVIKNDTSTGETFAERVFVLDQDSKPIHEENLDSVLDQDSNPKNEIDTDVFVDLDAETGEERYRYFKSKDESEETALKAVDKYLQIQRSWLSMGSNRGKPGSCEGKGVYVYDLPSKFNKDLLGECSDMVPWANFCSYFKNDAFGELIENLGIGWFRTHQYALEPIFHSRVLKHPCRVHDETQAKLFYVPFYGGLDVLRWHFKNVSEDVKDVLAIEVVKWLGSKKSWRKNAGKDHVFVLGKISWDFRRNNKFSWGSSLLEMQEMKNPTKLLIERNPWDVNDIAIPHPTFFHPKTDNDIAIWQNKIIGKQRQSLISFAGGARPGKPDSIRSTLIDQCKSSPNQCRFLNCTDGGCDKPETVIELFRDSEFCLQPPGDSPTRKSIFDSLISGCIPVIFDPYSAYYQYTWHLPEDHRSYSVYINKEDVKAKKVNVIEKLMSKTLREREDMRSYIVHELLPGLVYGDSNAKFESEMATKEPESVYEISIEDAKGNSLELSQYKDKVLLIVNVASKCGMTNSNYTELNELYSKYKDKGLEILAFPCNQFGDEEPGTNDQITDFVCTRFKSEFPIFNKIEVNGENASPLYKFLKKGKWGIFGDDIQWNFAKFLVDKNGQAVERYYPTTSPLTIEHDIKKLLNIS</sequence>
<dbReference type="PROSITE" id="PS00460">
    <property type="entry name" value="GLUTATHIONE_PEROXID_1"/>
    <property type="match status" value="1"/>
</dbReference>
<dbReference type="InterPro" id="IPR000889">
    <property type="entry name" value="Glutathione_peroxidase"/>
</dbReference>
<evidence type="ECO:0000259" key="7">
    <source>
        <dbReference type="PROSITE" id="PS51352"/>
    </source>
</evidence>
<dbReference type="InterPro" id="IPR029759">
    <property type="entry name" value="GPX_AS"/>
</dbReference>
<keyword evidence="6" id="KW-1133">Transmembrane helix</keyword>
<dbReference type="InterPro" id="IPR013766">
    <property type="entry name" value="Thioredoxin_domain"/>
</dbReference>
<feature type="transmembrane region" description="Helical" evidence="6">
    <location>
        <begin position="43"/>
        <end position="61"/>
    </location>
</feature>
<dbReference type="GO" id="GO:0006979">
    <property type="term" value="P:response to oxidative stress"/>
    <property type="evidence" value="ECO:0007669"/>
    <property type="project" value="InterPro"/>
</dbReference>
<dbReference type="GO" id="GO:0004601">
    <property type="term" value="F:peroxidase activity"/>
    <property type="evidence" value="ECO:0007669"/>
    <property type="project" value="UniProtKB-KW"/>
</dbReference>
<keyword evidence="6" id="KW-0472">Membrane</keyword>
<evidence type="ECO:0000256" key="5">
    <source>
        <dbReference type="SAM" id="MobiDB-lite"/>
    </source>
</evidence>
<keyword evidence="2 4" id="KW-0575">Peroxidase</keyword>
<accession>A0A8S1ZNW8</accession>
<dbReference type="Pfam" id="PF03016">
    <property type="entry name" value="Exostosin_GT47"/>
    <property type="match status" value="1"/>
</dbReference>
<comment type="similarity">
    <text evidence="1 4">Belongs to the glutathione peroxidase family.</text>
</comment>
<dbReference type="InterPro" id="IPR036249">
    <property type="entry name" value="Thioredoxin-like_sf"/>
</dbReference>
<dbReference type="InterPro" id="IPR040911">
    <property type="entry name" value="Exostosin_GT47"/>
</dbReference>
<dbReference type="PROSITE" id="PS51352">
    <property type="entry name" value="THIOREDOXIN_2"/>
    <property type="match status" value="1"/>
</dbReference>
<dbReference type="Proteomes" id="UP000682877">
    <property type="component" value="Chromosome 2"/>
</dbReference>
<dbReference type="EMBL" id="LR999452">
    <property type="protein sequence ID" value="CAE5962304.1"/>
    <property type="molecule type" value="Genomic_DNA"/>
</dbReference>
<dbReference type="Gene3D" id="3.40.30.10">
    <property type="entry name" value="Glutaredoxin"/>
    <property type="match status" value="1"/>
</dbReference>
<evidence type="ECO:0000256" key="6">
    <source>
        <dbReference type="SAM" id="Phobius"/>
    </source>
</evidence>
<feature type="compositionally biased region" description="Basic and acidic residues" evidence="5">
    <location>
        <begin position="14"/>
        <end position="23"/>
    </location>
</feature>
<proteinExistence type="inferred from homology"/>
<dbReference type="PANTHER" id="PTHR11592:SF27">
    <property type="entry name" value="GLUTATHIONE PEROXIDASE 8-RELATED"/>
    <property type="match status" value="1"/>
</dbReference>
<evidence type="ECO:0000313" key="8">
    <source>
        <dbReference type="EMBL" id="CAE5962304.1"/>
    </source>
</evidence>
<evidence type="ECO:0000313" key="9">
    <source>
        <dbReference type="Proteomes" id="UP000682877"/>
    </source>
</evidence>
<dbReference type="FunFam" id="3.40.30.10:FF:000025">
    <property type="entry name" value="Glutathione peroxidase"/>
    <property type="match status" value="1"/>
</dbReference>
<evidence type="ECO:0000256" key="4">
    <source>
        <dbReference type="RuleBase" id="RU000499"/>
    </source>
</evidence>
<name>A0A8S1ZNW8_ARAAE</name>
<dbReference type="PANTHER" id="PTHR11592">
    <property type="entry name" value="GLUTATHIONE PEROXIDASE"/>
    <property type="match status" value="1"/>
</dbReference>
<evidence type="ECO:0000256" key="2">
    <source>
        <dbReference type="ARBA" id="ARBA00022559"/>
    </source>
</evidence>
<reference evidence="8" key="1">
    <citation type="submission" date="2021-01" db="EMBL/GenBank/DDBJ databases">
        <authorList>
            <person name="Bezrukov I."/>
        </authorList>
    </citation>
    <scope>NUCLEOTIDE SEQUENCE</scope>
</reference>
<dbReference type="PRINTS" id="PR01011">
    <property type="entry name" value="GLUTPROXDASE"/>
</dbReference>
<dbReference type="PROSITE" id="PS00763">
    <property type="entry name" value="GLUTATHIONE_PEROXID_2"/>
    <property type="match status" value="1"/>
</dbReference>
<dbReference type="CDD" id="cd00340">
    <property type="entry name" value="GSH_Peroxidase"/>
    <property type="match status" value="1"/>
</dbReference>
<dbReference type="SUPFAM" id="SSF52833">
    <property type="entry name" value="Thioredoxin-like"/>
    <property type="match status" value="1"/>
</dbReference>
<dbReference type="AlphaFoldDB" id="A0A8S1ZNW8"/>
<feature type="compositionally biased region" description="Basic residues" evidence="5">
    <location>
        <begin position="1"/>
        <end position="13"/>
    </location>
</feature>
<evidence type="ECO:0000256" key="1">
    <source>
        <dbReference type="ARBA" id="ARBA00006926"/>
    </source>
</evidence>
<dbReference type="Pfam" id="PF00255">
    <property type="entry name" value="GSHPx"/>
    <property type="match status" value="1"/>
</dbReference>
<dbReference type="PROSITE" id="PS51355">
    <property type="entry name" value="GLUTATHIONE_PEROXID_3"/>
    <property type="match status" value="1"/>
</dbReference>
<gene>
    <name evidence="8" type="ORF">AARE701A_LOCUS4070</name>
</gene>
<evidence type="ECO:0000256" key="3">
    <source>
        <dbReference type="ARBA" id="ARBA00023002"/>
    </source>
</evidence>
<feature type="domain" description="Thioredoxin" evidence="7">
    <location>
        <begin position="608"/>
        <end position="785"/>
    </location>
</feature>
<dbReference type="InterPro" id="IPR029760">
    <property type="entry name" value="GPX_CS"/>
</dbReference>
<organism evidence="8 9">
    <name type="scientific">Arabidopsis arenosa</name>
    <name type="common">Sand rock-cress</name>
    <name type="synonym">Cardaminopsis arenosa</name>
    <dbReference type="NCBI Taxonomy" id="38785"/>
    <lineage>
        <taxon>Eukaryota</taxon>
        <taxon>Viridiplantae</taxon>
        <taxon>Streptophyta</taxon>
        <taxon>Embryophyta</taxon>
        <taxon>Tracheophyta</taxon>
        <taxon>Spermatophyta</taxon>
        <taxon>Magnoliopsida</taxon>
        <taxon>eudicotyledons</taxon>
        <taxon>Gunneridae</taxon>
        <taxon>Pentapetalae</taxon>
        <taxon>rosids</taxon>
        <taxon>malvids</taxon>
        <taxon>Brassicales</taxon>
        <taxon>Brassicaceae</taxon>
        <taxon>Camelineae</taxon>
        <taxon>Arabidopsis</taxon>
    </lineage>
</organism>